<dbReference type="AlphaFoldDB" id="A0A0F8X1B1"/>
<sequence>MQITLDGKTYTIKEGSSVLHQPRPEWAQSIRTTGERKRSDIQDYDTRAWEDWSAGYGIQRADINNARDQISFWDSEVNTLWPRQVTLPSLRQVTSFNP</sequence>
<gene>
    <name evidence="1" type="ORF">LCGC14_3001570</name>
</gene>
<name>A0A0F8X1B1_9ZZZZ</name>
<proteinExistence type="predicted"/>
<reference evidence="1" key="1">
    <citation type="journal article" date="2015" name="Nature">
        <title>Complex archaea that bridge the gap between prokaryotes and eukaryotes.</title>
        <authorList>
            <person name="Spang A."/>
            <person name="Saw J.H."/>
            <person name="Jorgensen S.L."/>
            <person name="Zaremba-Niedzwiedzka K."/>
            <person name="Martijn J."/>
            <person name="Lind A.E."/>
            <person name="van Eijk R."/>
            <person name="Schleper C."/>
            <person name="Guy L."/>
            <person name="Ettema T.J."/>
        </authorList>
    </citation>
    <scope>NUCLEOTIDE SEQUENCE</scope>
</reference>
<organism evidence="1">
    <name type="scientific">marine sediment metagenome</name>
    <dbReference type="NCBI Taxonomy" id="412755"/>
    <lineage>
        <taxon>unclassified sequences</taxon>
        <taxon>metagenomes</taxon>
        <taxon>ecological metagenomes</taxon>
    </lineage>
</organism>
<protein>
    <submittedName>
        <fullName evidence="1">Uncharacterized protein</fullName>
    </submittedName>
</protein>
<dbReference type="EMBL" id="LAZR01061864">
    <property type="protein sequence ID" value="KKK62713.1"/>
    <property type="molecule type" value="Genomic_DNA"/>
</dbReference>
<accession>A0A0F8X1B1</accession>
<evidence type="ECO:0000313" key="1">
    <source>
        <dbReference type="EMBL" id="KKK62713.1"/>
    </source>
</evidence>
<comment type="caution">
    <text evidence="1">The sequence shown here is derived from an EMBL/GenBank/DDBJ whole genome shotgun (WGS) entry which is preliminary data.</text>
</comment>
<feature type="non-terminal residue" evidence="1">
    <location>
        <position position="98"/>
    </location>
</feature>